<dbReference type="Pfam" id="PF00595">
    <property type="entry name" value="PDZ"/>
    <property type="match status" value="2"/>
</dbReference>
<dbReference type="PROSITE" id="PS50106">
    <property type="entry name" value="PDZ"/>
    <property type="match status" value="2"/>
</dbReference>
<protein>
    <recommendedName>
        <fullName evidence="3">PDZ domain-containing protein</fullName>
    </recommendedName>
</protein>
<evidence type="ECO:0000259" key="3">
    <source>
        <dbReference type="PROSITE" id="PS50106"/>
    </source>
</evidence>
<feature type="region of interest" description="Disordered" evidence="2">
    <location>
        <begin position="805"/>
        <end position="825"/>
    </location>
</feature>
<dbReference type="InterPro" id="IPR001478">
    <property type="entry name" value="PDZ"/>
</dbReference>
<evidence type="ECO:0000256" key="1">
    <source>
        <dbReference type="ARBA" id="ARBA00022737"/>
    </source>
</evidence>
<dbReference type="InterPro" id="IPR058732">
    <property type="entry name" value="RUNDC1_M"/>
</dbReference>
<reference evidence="4 5" key="1">
    <citation type="journal article" date="2014" name="Nat. Genet.">
        <title>Genome and transcriptome of the porcine whipworm Trichuris suis.</title>
        <authorList>
            <person name="Jex A.R."/>
            <person name="Nejsum P."/>
            <person name="Schwarz E.M."/>
            <person name="Hu L."/>
            <person name="Young N.D."/>
            <person name="Hall R.S."/>
            <person name="Korhonen P.K."/>
            <person name="Liao S."/>
            <person name="Thamsborg S."/>
            <person name="Xia J."/>
            <person name="Xu P."/>
            <person name="Wang S."/>
            <person name="Scheerlinck J.P."/>
            <person name="Hofmann A."/>
            <person name="Sternberg P.W."/>
            <person name="Wang J."/>
            <person name="Gasser R.B."/>
        </authorList>
    </citation>
    <scope>NUCLEOTIDE SEQUENCE [LARGE SCALE GENOMIC DNA]</scope>
    <source>
        <strain evidence="4">DCEP-RM93M</strain>
    </source>
</reference>
<dbReference type="GO" id="GO:0072659">
    <property type="term" value="P:protein localization to plasma membrane"/>
    <property type="evidence" value="ECO:0007669"/>
    <property type="project" value="TreeGrafter"/>
</dbReference>
<feature type="region of interest" description="Disordered" evidence="2">
    <location>
        <begin position="1"/>
        <end position="24"/>
    </location>
</feature>
<dbReference type="EMBL" id="KL363208">
    <property type="protein sequence ID" value="KFD54368.1"/>
    <property type="molecule type" value="Genomic_DNA"/>
</dbReference>
<dbReference type="Proteomes" id="UP000030764">
    <property type="component" value="Unassembled WGS sequence"/>
</dbReference>
<dbReference type="SMART" id="SM00228">
    <property type="entry name" value="PDZ"/>
    <property type="match status" value="2"/>
</dbReference>
<name>A0A085MAX2_9BILA</name>
<dbReference type="SUPFAM" id="SSF50156">
    <property type="entry name" value="PDZ domain-like"/>
    <property type="match status" value="2"/>
</dbReference>
<feature type="compositionally biased region" description="Low complexity" evidence="2">
    <location>
        <begin position="806"/>
        <end position="821"/>
    </location>
</feature>
<dbReference type="GO" id="GO:0016324">
    <property type="term" value="C:apical plasma membrane"/>
    <property type="evidence" value="ECO:0007669"/>
    <property type="project" value="TreeGrafter"/>
</dbReference>
<dbReference type="GO" id="GO:0043495">
    <property type="term" value="F:protein-membrane adaptor activity"/>
    <property type="evidence" value="ECO:0007669"/>
    <property type="project" value="TreeGrafter"/>
</dbReference>
<dbReference type="InterPro" id="IPR036034">
    <property type="entry name" value="PDZ_sf"/>
</dbReference>
<gene>
    <name evidence="4" type="ORF">M513_04711</name>
</gene>
<dbReference type="AlphaFoldDB" id="A0A085MAX2"/>
<proteinExistence type="predicted"/>
<feature type="region of interest" description="Disordered" evidence="2">
    <location>
        <begin position="842"/>
        <end position="865"/>
    </location>
</feature>
<dbReference type="InterPro" id="IPR051067">
    <property type="entry name" value="NHER"/>
</dbReference>
<evidence type="ECO:0000256" key="2">
    <source>
        <dbReference type="SAM" id="MobiDB-lite"/>
    </source>
</evidence>
<feature type="domain" description="PDZ" evidence="3">
    <location>
        <begin position="631"/>
        <end position="713"/>
    </location>
</feature>
<feature type="domain" description="PDZ" evidence="3">
    <location>
        <begin position="504"/>
        <end position="585"/>
    </location>
</feature>
<keyword evidence="1" id="KW-0677">Repeat</keyword>
<evidence type="ECO:0000313" key="4">
    <source>
        <dbReference type="EMBL" id="KFD54368.1"/>
    </source>
</evidence>
<evidence type="ECO:0000313" key="5">
    <source>
        <dbReference type="Proteomes" id="UP000030764"/>
    </source>
</evidence>
<feature type="region of interest" description="Disordered" evidence="2">
    <location>
        <begin position="746"/>
        <end position="775"/>
    </location>
</feature>
<dbReference type="Gene3D" id="2.30.42.10">
    <property type="match status" value="2"/>
</dbReference>
<dbReference type="Pfam" id="PF26030">
    <property type="entry name" value="RUNDC1"/>
    <property type="match status" value="1"/>
</dbReference>
<keyword evidence="5" id="KW-1185">Reference proteome</keyword>
<dbReference type="PANTHER" id="PTHR14191:SF3">
    <property type="entry name" value="NA(+)_H(+) EXCHANGE REGULATORY COFACTOR-LIKE PROTEIN NRFL-1"/>
    <property type="match status" value="1"/>
</dbReference>
<dbReference type="CDD" id="cd06768">
    <property type="entry name" value="PDZ_NHERF-like"/>
    <property type="match status" value="2"/>
</dbReference>
<feature type="compositionally biased region" description="Basic and acidic residues" evidence="2">
    <location>
        <begin position="855"/>
        <end position="865"/>
    </location>
</feature>
<accession>A0A085MAX2</accession>
<organism evidence="4 5">
    <name type="scientific">Trichuris suis</name>
    <name type="common">pig whipworm</name>
    <dbReference type="NCBI Taxonomy" id="68888"/>
    <lineage>
        <taxon>Eukaryota</taxon>
        <taxon>Metazoa</taxon>
        <taxon>Ecdysozoa</taxon>
        <taxon>Nematoda</taxon>
        <taxon>Enoplea</taxon>
        <taxon>Dorylaimia</taxon>
        <taxon>Trichinellida</taxon>
        <taxon>Trichuridae</taxon>
        <taxon>Trichuris</taxon>
    </lineage>
</organism>
<sequence>MEQPHGDLLLFSPDDSSDQKTSEIPSERLIPIGAASDEIDGALKETYVEPERMFRLEEEHERLSSSLLALSCHFAQVQFRLQQIRMAPMEDRERLLEELTEFSFQECPDIFETKRFLSANMRSDDVLEAKEKSTKELELIAKLRHQLDDLEELAYERGAGELPSSKLIEKQRAIIEHLQGMLPLNLNQLDRLSSEELQREVDGALKKLVNPIKVKEQLVQQLQTQIVDLERFVDFLQGGNDGGSSSKVARNVATASRNMIQKSSSGGRSSFGTLLSQISAMIQIYFLSQFGCYNSSQFHRNTLKQTSKCSHWGDLRATLQISIDEFVNVCQRCNVPLSLPSESDVIVPHGLLDSVGLSGRKNFPSNLRGISLFEAKKDRRLLISRYCKYDDDFEEQPVHVWNVVERYYLLKHGNKLADAPNRTLSNAFQLDNLDGKAVTSRQVLLTTIDGILASHVKLRRTNDAMFKAFVSAALKALVVEKSRGVEVKEAMLSSAADAPPLPRLCLLTKAYAEEEYGFNLHAEAGKGQYIGGVDFASPAEKAGLCQGDRIVAVNGTPVAELSHKEVVARIKEDPLKCRLTVIDEAGELWYRQRSMAVPIDVPVDDKSNSISYARDNGVVDMAKVKKPLPRLCKLVKDYQDQEYGFSLHAEKGRGHFVGEVDKDSPAQRSGLEEGQRIVGVNQTLIYITSSHKDVVRLIKQDPMQVELLVASPAVDEWYSEQGVEYSFDEVEKPSNVGPITVLARSENSIRPTLDEKSRTDTSVTSTPSPAERESISATKRGSVILYLFKREIECKYFKPISDRMNGSVDSSRSVSGSRTSGELSGDAWTHLTAAEMRQHLQRHKKFDPRNQQLSMEKKYEIAQNL</sequence>
<dbReference type="PANTHER" id="PTHR14191">
    <property type="entry name" value="PDZ DOMAIN CONTAINING PROTEIN"/>
    <property type="match status" value="1"/>
</dbReference>